<accession>A0A081MYF4</accession>
<dbReference type="InterPro" id="IPR030392">
    <property type="entry name" value="S74_ICA"/>
</dbReference>
<dbReference type="Proteomes" id="UP000028006">
    <property type="component" value="Unassembled WGS sequence"/>
</dbReference>
<comment type="caution">
    <text evidence="2">The sequence shown here is derived from an EMBL/GenBank/DDBJ whole genome shotgun (WGS) entry which is preliminary data.</text>
</comment>
<dbReference type="EMBL" id="JOKG01000012">
    <property type="protein sequence ID" value="KEQ11227.1"/>
    <property type="molecule type" value="Genomic_DNA"/>
</dbReference>
<evidence type="ECO:0000313" key="3">
    <source>
        <dbReference type="Proteomes" id="UP000028006"/>
    </source>
</evidence>
<sequence length="182" mass="20571">MAFPFLASNSARTVLFVNCYDPVADFTIRFNDASGDRVAFRTRDVAPTDTRFNLGNSGSRWNNVYTVSGIIQTSDERNKQDLRDISVIEKDVAQKIKGIIKAFRFKHAVKIKGNKARTHIGVIAQEVEKTFSDAGLDAFEYGILCFDEWDEDVDDEGYIIAEAGDRYSIRYDELCMFILASL</sequence>
<keyword evidence="3" id="KW-1185">Reference proteome</keyword>
<evidence type="ECO:0000313" key="2">
    <source>
        <dbReference type="EMBL" id="KEQ11227.1"/>
    </source>
</evidence>
<proteinExistence type="predicted"/>
<dbReference type="RefSeq" id="WP_034880258.1">
    <property type="nucleotide sequence ID" value="NZ_JOKG01000012.1"/>
</dbReference>
<name>A0A081MYF4_9GAMM</name>
<protein>
    <recommendedName>
        <fullName evidence="1">Peptidase S74 domain-containing protein</fullName>
    </recommendedName>
</protein>
<dbReference type="CDD" id="cd10144">
    <property type="entry name" value="Peptidase_S74_CIMCD"/>
    <property type="match status" value="1"/>
</dbReference>
<feature type="domain" description="Peptidase S74" evidence="1">
    <location>
        <begin position="74"/>
        <end position="182"/>
    </location>
</feature>
<dbReference type="AlphaFoldDB" id="A0A081MYF4"/>
<reference evidence="2 3" key="1">
    <citation type="submission" date="2014-06" db="EMBL/GenBank/DDBJ databases">
        <title>Whole Genome Sequences of Three Symbiotic Endozoicomonas Bacteria.</title>
        <authorList>
            <person name="Neave M.J."/>
            <person name="Apprill A."/>
            <person name="Voolstra C.R."/>
        </authorList>
    </citation>
    <scope>NUCLEOTIDE SEQUENCE [LARGE SCALE GENOMIC DNA]</scope>
    <source>
        <strain evidence="2 3">LMG 24815</strain>
    </source>
</reference>
<dbReference type="InterPro" id="IPR036388">
    <property type="entry name" value="WH-like_DNA-bd_sf"/>
</dbReference>
<dbReference type="PROSITE" id="PS51688">
    <property type="entry name" value="ICA"/>
    <property type="match status" value="1"/>
</dbReference>
<gene>
    <name evidence="2" type="ORF">GZ77_26580</name>
</gene>
<evidence type="ECO:0000259" key="1">
    <source>
        <dbReference type="PROSITE" id="PS51688"/>
    </source>
</evidence>
<dbReference type="Pfam" id="PF13884">
    <property type="entry name" value="Peptidase_S74"/>
    <property type="match status" value="1"/>
</dbReference>
<dbReference type="Gene3D" id="1.10.10.10">
    <property type="entry name" value="Winged helix-like DNA-binding domain superfamily/Winged helix DNA-binding domain"/>
    <property type="match status" value="1"/>
</dbReference>
<organism evidence="2 3">
    <name type="scientific">Endozoicomonas montiporae</name>
    <dbReference type="NCBI Taxonomy" id="1027273"/>
    <lineage>
        <taxon>Bacteria</taxon>
        <taxon>Pseudomonadati</taxon>
        <taxon>Pseudomonadota</taxon>
        <taxon>Gammaproteobacteria</taxon>
        <taxon>Oceanospirillales</taxon>
        <taxon>Endozoicomonadaceae</taxon>
        <taxon>Endozoicomonas</taxon>
    </lineage>
</organism>
<dbReference type="eggNOG" id="ENOG5032ZRU">
    <property type="taxonomic scope" value="Bacteria"/>
</dbReference>